<feature type="region of interest" description="Disordered" evidence="1">
    <location>
        <begin position="216"/>
        <end position="237"/>
    </location>
</feature>
<proteinExistence type="predicted"/>
<name>A0A6G0KQU6_9STRA</name>
<evidence type="ECO:0000313" key="2">
    <source>
        <dbReference type="EMBL" id="KAE9095197.1"/>
    </source>
</evidence>
<feature type="compositionally biased region" description="Polar residues" evidence="1">
    <location>
        <begin position="222"/>
        <end position="235"/>
    </location>
</feature>
<comment type="caution">
    <text evidence="2">The sequence shown here is derived from an EMBL/GenBank/DDBJ whole genome shotgun (WGS) entry which is preliminary data.</text>
</comment>
<dbReference type="Proteomes" id="UP000488956">
    <property type="component" value="Unassembled WGS sequence"/>
</dbReference>
<organism evidence="2 3">
    <name type="scientific">Phytophthora fragariae</name>
    <dbReference type="NCBI Taxonomy" id="53985"/>
    <lineage>
        <taxon>Eukaryota</taxon>
        <taxon>Sar</taxon>
        <taxon>Stramenopiles</taxon>
        <taxon>Oomycota</taxon>
        <taxon>Peronosporomycetes</taxon>
        <taxon>Peronosporales</taxon>
        <taxon>Peronosporaceae</taxon>
        <taxon>Phytophthora</taxon>
    </lineage>
</organism>
<dbReference type="AlphaFoldDB" id="A0A6G0KQU6"/>
<evidence type="ECO:0000256" key="1">
    <source>
        <dbReference type="SAM" id="MobiDB-lite"/>
    </source>
</evidence>
<dbReference type="EMBL" id="QXFX01001171">
    <property type="protein sequence ID" value="KAE9095197.1"/>
    <property type="molecule type" value="Genomic_DNA"/>
</dbReference>
<feature type="compositionally biased region" description="Basic residues" evidence="1">
    <location>
        <begin position="70"/>
        <end position="79"/>
    </location>
</feature>
<protein>
    <submittedName>
        <fullName evidence="2">Uncharacterized protein</fullName>
    </submittedName>
</protein>
<feature type="compositionally biased region" description="Basic and acidic residues" evidence="1">
    <location>
        <begin position="127"/>
        <end position="140"/>
    </location>
</feature>
<sequence length="513" mass="57543">MEELLELLMQHQPKRQEPGHLITVDVEQGDYAERSEAGAVQVQESHSDDAKAPEPKHDAEGFFTKETKRTKAAKAKAKHVLAGDSANTDPAHRGGNSAGATPRHNKQGDGMTSERGQGSKPKTRAGKKTDKGYAEKDAGKAGKAPRKITKRFEKVQRVEALGQYSALAMSDSDESDSDGMEIDETAQELVAYADRSEEDDAPYAFPEQATEEQAVAVDTKATHATPNRQGHQGQVATKPEFRKAEVAEPMDGVISNTTHDTTARERNVGRWRAEGDPMNKDEIAANFEWKAHINDMTDYERTVDLSTINQLADRDDVNALMLKRCEMRVRLDLVHARMGLPTLLMTEMETDWDAILAVEEQQLHEEYGLDSYAASSQPEQDGTKDEQAVPLRYARAATGDTMNTSCFRILRDGSDAPMDEVDRPLADLMTAANAEAFRKWSQLFRKTFDVPTTKRRAKPADIRVWLLTRMTALRHYFAFLPYPEHEAKSWTLVELEVWGRRKCGQNRLEHFKD</sequence>
<feature type="region of interest" description="Disordered" evidence="1">
    <location>
        <begin position="1"/>
        <end position="153"/>
    </location>
</feature>
<reference evidence="2 3" key="1">
    <citation type="submission" date="2018-09" db="EMBL/GenBank/DDBJ databases">
        <title>Genomic investigation of the strawberry pathogen Phytophthora fragariae indicates pathogenicity is determined by transcriptional variation in three key races.</title>
        <authorList>
            <person name="Adams T.M."/>
            <person name="Armitage A.D."/>
            <person name="Sobczyk M.K."/>
            <person name="Bates H.J."/>
            <person name="Dunwell J.M."/>
            <person name="Nellist C.F."/>
            <person name="Harrison R.J."/>
        </authorList>
    </citation>
    <scope>NUCLEOTIDE SEQUENCE [LARGE SCALE GENOMIC DNA]</scope>
    <source>
        <strain evidence="2 3">ONT-3</strain>
    </source>
</reference>
<accession>A0A6G0KQU6</accession>
<evidence type="ECO:0000313" key="3">
    <source>
        <dbReference type="Proteomes" id="UP000488956"/>
    </source>
</evidence>
<gene>
    <name evidence="2" type="ORF">PF010_g16790</name>
</gene>
<feature type="compositionally biased region" description="Basic and acidic residues" evidence="1">
    <location>
        <begin position="45"/>
        <end position="69"/>
    </location>
</feature>